<keyword evidence="4" id="KW-1185">Reference proteome</keyword>
<reference evidence="3 4" key="1">
    <citation type="submission" date="2018-10" db="EMBL/GenBank/DDBJ databases">
        <title>Phylogenomics of Brevibacillus.</title>
        <authorList>
            <person name="Dunlap C."/>
        </authorList>
    </citation>
    <scope>NUCLEOTIDE SEQUENCE [LARGE SCALE GENOMIC DNA]</scope>
    <source>
        <strain evidence="3 4">JCM 15716</strain>
    </source>
</reference>
<comment type="caution">
    <text evidence="3">The sequence shown here is derived from an EMBL/GenBank/DDBJ whole genome shotgun (WGS) entry which is preliminary data.</text>
</comment>
<dbReference type="EMBL" id="RHHQ01000002">
    <property type="protein sequence ID" value="RNB92606.1"/>
    <property type="molecule type" value="Genomic_DNA"/>
</dbReference>
<feature type="transmembrane region" description="Helical" evidence="1">
    <location>
        <begin position="92"/>
        <end position="113"/>
    </location>
</feature>
<dbReference type="AlphaFoldDB" id="A0A3M8DWV0"/>
<organism evidence="3 4">
    <name type="scientific">Brevibacillus fluminis</name>
    <dbReference type="NCBI Taxonomy" id="511487"/>
    <lineage>
        <taxon>Bacteria</taxon>
        <taxon>Bacillati</taxon>
        <taxon>Bacillota</taxon>
        <taxon>Bacilli</taxon>
        <taxon>Bacillales</taxon>
        <taxon>Paenibacillaceae</taxon>
        <taxon>Brevibacillus</taxon>
    </lineage>
</organism>
<dbReference type="InterPro" id="IPR001478">
    <property type="entry name" value="PDZ"/>
</dbReference>
<feature type="transmembrane region" description="Helical" evidence="1">
    <location>
        <begin position="65"/>
        <end position="86"/>
    </location>
</feature>
<feature type="domain" description="PDZ" evidence="2">
    <location>
        <begin position="310"/>
        <end position="375"/>
    </location>
</feature>
<dbReference type="Pfam" id="PF17820">
    <property type="entry name" value="PDZ_6"/>
    <property type="match status" value="1"/>
</dbReference>
<feature type="transmembrane region" description="Helical" evidence="1">
    <location>
        <begin position="150"/>
        <end position="169"/>
    </location>
</feature>
<keyword evidence="1" id="KW-0472">Membrane</keyword>
<name>A0A3M8DWV0_9BACL</name>
<dbReference type="SMART" id="SM00228">
    <property type="entry name" value="PDZ"/>
    <property type="match status" value="1"/>
</dbReference>
<accession>A0A3M8DWV0</accession>
<evidence type="ECO:0000259" key="2">
    <source>
        <dbReference type="SMART" id="SM00228"/>
    </source>
</evidence>
<keyword evidence="1" id="KW-1133">Transmembrane helix</keyword>
<sequence>MYGVSSFLNTEGGERMNGLVSFFLNPGLYLFILFIYLHYRKQMAFERQLFSARIQTPLIQTMRSIGMGIVGGLFVSVVSVGLGLVVRVQDMWLLSVIALILAIVRIRFLCLAYASGVLGLLHIIAGWMPELVHVQGLGAVWQVLLDAKPLPLLALAAILHLAEAFLVRWNGGKDASPLFMEGKRGRIVGAYELHSFWFTPLVLFVDVPTGWSVWHSALFPGWPLFSPDAASWSLLMLPAVTGYSDLTKAMPPKQKAGEIASQLGLYSLILLALAYGSSWLPGLLFLTALFALFGHEGMVFYSRWRENKLPPYYIQSSRGIKVMAVLPNTPAAEMGILPGEIIVKVNGVAVKEKAQLYPALQVNPAFCKLEVLTHGGEIKFLQCAIYAGSHHQLGIIVVPDAATQYFIDVRKSSVLQLIKQKMQKTDIGA</sequence>
<gene>
    <name evidence="3" type="ORF">EDM56_00195</name>
</gene>
<dbReference type="SUPFAM" id="SSF50156">
    <property type="entry name" value="PDZ domain-like"/>
    <property type="match status" value="1"/>
</dbReference>
<evidence type="ECO:0000313" key="3">
    <source>
        <dbReference type="EMBL" id="RNB92606.1"/>
    </source>
</evidence>
<dbReference type="Gene3D" id="2.30.42.10">
    <property type="match status" value="1"/>
</dbReference>
<dbReference type="Proteomes" id="UP000271031">
    <property type="component" value="Unassembled WGS sequence"/>
</dbReference>
<evidence type="ECO:0000313" key="4">
    <source>
        <dbReference type="Proteomes" id="UP000271031"/>
    </source>
</evidence>
<dbReference type="InterPro" id="IPR041489">
    <property type="entry name" value="PDZ_6"/>
</dbReference>
<protein>
    <submittedName>
        <fullName evidence="3">PDZ domain-containing protein</fullName>
    </submittedName>
</protein>
<keyword evidence="1" id="KW-0812">Transmembrane</keyword>
<proteinExistence type="predicted"/>
<feature type="transmembrane region" description="Helical" evidence="1">
    <location>
        <begin position="120"/>
        <end position="144"/>
    </location>
</feature>
<evidence type="ECO:0000256" key="1">
    <source>
        <dbReference type="SAM" id="Phobius"/>
    </source>
</evidence>
<feature type="transmembrane region" description="Helical" evidence="1">
    <location>
        <begin position="20"/>
        <end position="39"/>
    </location>
</feature>
<dbReference type="OrthoDB" id="198399at2"/>
<dbReference type="InterPro" id="IPR036034">
    <property type="entry name" value="PDZ_sf"/>
</dbReference>
<feature type="transmembrane region" description="Helical" evidence="1">
    <location>
        <begin position="190"/>
        <end position="209"/>
    </location>
</feature>